<dbReference type="InterPro" id="IPR036568">
    <property type="entry name" value="GGCT-like_sf"/>
</dbReference>
<reference evidence="3" key="1">
    <citation type="journal article" date="2019" name="Int. J. Syst. Evol. Microbiol.">
        <title>The Global Catalogue of Microorganisms (GCM) 10K type strain sequencing project: providing services to taxonomists for standard genome sequencing and annotation.</title>
        <authorList>
            <consortium name="The Broad Institute Genomics Platform"/>
            <consortium name="The Broad Institute Genome Sequencing Center for Infectious Disease"/>
            <person name="Wu L."/>
            <person name="Ma J."/>
        </authorList>
    </citation>
    <scope>NUCLEOTIDE SEQUENCE [LARGE SCALE GENOMIC DNA]</scope>
    <source>
        <strain evidence="3">CGMCC 1.16031</strain>
    </source>
</reference>
<dbReference type="EMBL" id="JBHSUS010000001">
    <property type="protein sequence ID" value="MFC6440725.1"/>
    <property type="molecule type" value="Genomic_DNA"/>
</dbReference>
<gene>
    <name evidence="2" type="ORF">ACFP85_11285</name>
</gene>
<dbReference type="Gene3D" id="3.10.490.10">
    <property type="entry name" value="Gamma-glutamyl cyclotransferase-like"/>
    <property type="match status" value="1"/>
</dbReference>
<organism evidence="2 3">
    <name type="scientific">Pseudobowmanella zhangzhouensis</name>
    <dbReference type="NCBI Taxonomy" id="1537679"/>
    <lineage>
        <taxon>Bacteria</taxon>
        <taxon>Pseudomonadati</taxon>
        <taxon>Pseudomonadota</taxon>
        <taxon>Gammaproteobacteria</taxon>
        <taxon>Alteromonadales</taxon>
        <taxon>Alteromonadaceae</taxon>
    </lineage>
</organism>
<keyword evidence="2" id="KW-0012">Acyltransferase</keyword>
<keyword evidence="3" id="KW-1185">Reference proteome</keyword>
<proteinExistence type="predicted"/>
<dbReference type="InterPro" id="IPR013024">
    <property type="entry name" value="GGCT-like"/>
</dbReference>
<evidence type="ECO:0000259" key="1">
    <source>
        <dbReference type="Pfam" id="PF06094"/>
    </source>
</evidence>
<name>A0ABW1XN58_9ALTE</name>
<dbReference type="SUPFAM" id="SSF110857">
    <property type="entry name" value="Gamma-glutamyl cyclotransferase-like"/>
    <property type="match status" value="1"/>
</dbReference>
<dbReference type="Pfam" id="PF06094">
    <property type="entry name" value="GGACT"/>
    <property type="match status" value="1"/>
</dbReference>
<dbReference type="GO" id="GO:0016746">
    <property type="term" value="F:acyltransferase activity"/>
    <property type="evidence" value="ECO:0007669"/>
    <property type="project" value="UniProtKB-KW"/>
</dbReference>
<comment type="caution">
    <text evidence="2">The sequence shown here is derived from an EMBL/GenBank/DDBJ whole genome shotgun (WGS) entry which is preliminary data.</text>
</comment>
<dbReference type="RefSeq" id="WP_131259678.1">
    <property type="nucleotide sequence ID" value="NZ_JBHSUS010000001.1"/>
</dbReference>
<keyword evidence="2" id="KW-0808">Transferase</keyword>
<dbReference type="EC" id="2.3.2.-" evidence="2"/>
<sequence length="113" mass="12599">MPRLFSYGTLQLPDVQLATFGRLLDGTMDQLPGYIVGELVIRDPQVLQTSGQSVHPILRYTGNPADRVKGTVFEITEAELAQADEYEVDDYQRVHADTVSGQQVWIYIAKTDG</sequence>
<dbReference type="Proteomes" id="UP001596364">
    <property type="component" value="Unassembled WGS sequence"/>
</dbReference>
<evidence type="ECO:0000313" key="2">
    <source>
        <dbReference type="EMBL" id="MFC6440725.1"/>
    </source>
</evidence>
<protein>
    <submittedName>
        <fullName evidence="2">Gamma-glutamylcyclotransferase family protein</fullName>
        <ecNumber evidence="2">2.3.2.-</ecNumber>
    </submittedName>
</protein>
<dbReference type="CDD" id="cd06661">
    <property type="entry name" value="GGCT_like"/>
    <property type="match status" value="1"/>
</dbReference>
<accession>A0ABW1XN58</accession>
<feature type="domain" description="Gamma-glutamylcyclotransferase AIG2-like" evidence="1">
    <location>
        <begin position="4"/>
        <end position="110"/>
    </location>
</feature>
<evidence type="ECO:0000313" key="3">
    <source>
        <dbReference type="Proteomes" id="UP001596364"/>
    </source>
</evidence>
<dbReference type="InterPro" id="IPR009288">
    <property type="entry name" value="AIG2-like_dom"/>
</dbReference>